<proteinExistence type="predicted"/>
<protein>
    <submittedName>
        <fullName evidence="1">Uncharacterized protein</fullName>
    </submittedName>
</protein>
<dbReference type="AlphaFoldDB" id="A0A974I055"/>
<dbReference type="EMBL" id="CM004468">
    <property type="protein sequence ID" value="OCT96361.1"/>
    <property type="molecule type" value="Genomic_DNA"/>
</dbReference>
<reference evidence="2" key="1">
    <citation type="journal article" date="2016" name="Nature">
        <title>Genome evolution in the allotetraploid frog Xenopus laevis.</title>
        <authorList>
            <person name="Session A.M."/>
            <person name="Uno Y."/>
            <person name="Kwon T."/>
            <person name="Chapman J.A."/>
            <person name="Toyoda A."/>
            <person name="Takahashi S."/>
            <person name="Fukui A."/>
            <person name="Hikosaka A."/>
            <person name="Suzuki A."/>
            <person name="Kondo M."/>
            <person name="van Heeringen S.J."/>
            <person name="Quigley I."/>
            <person name="Heinz S."/>
            <person name="Ogino H."/>
            <person name="Ochi H."/>
            <person name="Hellsten U."/>
            <person name="Lyons J.B."/>
            <person name="Simakov O."/>
            <person name="Putnam N."/>
            <person name="Stites J."/>
            <person name="Kuroki Y."/>
            <person name="Tanaka T."/>
            <person name="Michiue T."/>
            <person name="Watanabe M."/>
            <person name="Bogdanovic O."/>
            <person name="Lister R."/>
            <person name="Georgiou G."/>
            <person name="Paranjpe S.S."/>
            <person name="van Kruijsbergen I."/>
            <person name="Shu S."/>
            <person name="Carlson J."/>
            <person name="Kinoshita T."/>
            <person name="Ohta Y."/>
            <person name="Mawaribuchi S."/>
            <person name="Jenkins J."/>
            <person name="Grimwood J."/>
            <person name="Schmutz J."/>
            <person name="Mitros T."/>
            <person name="Mozaffari S.V."/>
            <person name="Suzuki Y."/>
            <person name="Haramoto Y."/>
            <person name="Yamamoto T.S."/>
            <person name="Takagi C."/>
            <person name="Heald R."/>
            <person name="Miller K."/>
            <person name="Haudenschild C."/>
            <person name="Kitzman J."/>
            <person name="Nakayama T."/>
            <person name="Izutsu Y."/>
            <person name="Robert J."/>
            <person name="Fortriede J."/>
            <person name="Burns K."/>
            <person name="Lotay V."/>
            <person name="Karimi K."/>
            <person name="Yasuoka Y."/>
            <person name="Dichmann D.S."/>
            <person name="Flajnik M.F."/>
            <person name="Houston D.W."/>
            <person name="Shendure J."/>
            <person name="DuPasquier L."/>
            <person name="Vize P.D."/>
            <person name="Zorn A.M."/>
            <person name="Ito M."/>
            <person name="Marcotte E.M."/>
            <person name="Wallingford J.B."/>
            <person name="Ito Y."/>
            <person name="Asashima M."/>
            <person name="Ueno N."/>
            <person name="Matsuda Y."/>
            <person name="Veenstra G.J."/>
            <person name="Fujiyama A."/>
            <person name="Harland R.M."/>
            <person name="Taira M."/>
            <person name="Rokhsar D.S."/>
        </authorList>
    </citation>
    <scope>NUCLEOTIDE SEQUENCE [LARGE SCALE GENOMIC DNA]</scope>
    <source>
        <strain evidence="2">J</strain>
    </source>
</reference>
<sequence>MKIQDPLSRKPQDNKSYPCTMESRFACSCPIKVRYLGLLALLYYRNIMTCIGRCTRPSHCLMGLLMLQPVGPSKSMFSFKHNNRNHNFKLTFSMLYKG</sequence>
<gene>
    <name evidence="1" type="ORF">XELAEV_18014038mg</name>
</gene>
<name>A0A974I055_XENLA</name>
<evidence type="ECO:0000313" key="2">
    <source>
        <dbReference type="Proteomes" id="UP000694892"/>
    </source>
</evidence>
<dbReference type="Proteomes" id="UP000694892">
    <property type="component" value="Chromosome 2L"/>
</dbReference>
<organism evidence="1 2">
    <name type="scientific">Xenopus laevis</name>
    <name type="common">African clawed frog</name>
    <dbReference type="NCBI Taxonomy" id="8355"/>
    <lineage>
        <taxon>Eukaryota</taxon>
        <taxon>Metazoa</taxon>
        <taxon>Chordata</taxon>
        <taxon>Craniata</taxon>
        <taxon>Vertebrata</taxon>
        <taxon>Euteleostomi</taxon>
        <taxon>Amphibia</taxon>
        <taxon>Batrachia</taxon>
        <taxon>Anura</taxon>
        <taxon>Pipoidea</taxon>
        <taxon>Pipidae</taxon>
        <taxon>Xenopodinae</taxon>
        <taxon>Xenopus</taxon>
        <taxon>Xenopus</taxon>
    </lineage>
</organism>
<accession>A0A974I055</accession>
<evidence type="ECO:0000313" key="1">
    <source>
        <dbReference type="EMBL" id="OCT96361.1"/>
    </source>
</evidence>